<dbReference type="Pfam" id="PF04715">
    <property type="entry name" value="Anth_synt_I_N"/>
    <property type="match status" value="1"/>
</dbReference>
<organism evidence="13 14">
    <name type="scientific">Vagococcus humatus</name>
    <dbReference type="NCBI Taxonomy" id="1889241"/>
    <lineage>
        <taxon>Bacteria</taxon>
        <taxon>Bacillati</taxon>
        <taxon>Bacillota</taxon>
        <taxon>Bacilli</taxon>
        <taxon>Lactobacillales</taxon>
        <taxon>Enterococcaceae</taxon>
        <taxon>Vagococcus</taxon>
    </lineage>
</organism>
<evidence type="ECO:0000313" key="14">
    <source>
        <dbReference type="Proteomes" id="UP000277864"/>
    </source>
</evidence>
<keyword evidence="14" id="KW-1185">Reference proteome</keyword>
<dbReference type="InterPro" id="IPR006805">
    <property type="entry name" value="Anth_synth_I_N"/>
</dbReference>
<dbReference type="InterPro" id="IPR005802">
    <property type="entry name" value="ADC_synth_comp_1"/>
</dbReference>
<evidence type="ECO:0000256" key="5">
    <source>
        <dbReference type="ARBA" id="ARBA00022679"/>
    </source>
</evidence>
<gene>
    <name evidence="13" type="primary">pabB</name>
    <name evidence="13" type="ORF">C7P63_06460</name>
</gene>
<keyword evidence="5" id="KW-0808">Transferase</keyword>
<dbReference type="EC" id="2.6.1.85" evidence="3"/>
<dbReference type="PRINTS" id="PR00095">
    <property type="entry name" value="ANTSNTHASEI"/>
</dbReference>
<keyword evidence="6" id="KW-0479">Metal-binding</keyword>
<dbReference type="Gene3D" id="3.60.120.10">
    <property type="entry name" value="Anthranilate synthase"/>
    <property type="match status" value="1"/>
</dbReference>
<accession>A0A3R9YJT4</accession>
<proteinExistence type="predicted"/>
<dbReference type="EMBL" id="PXZH01000002">
    <property type="protein sequence ID" value="RST89408.1"/>
    <property type="molecule type" value="Genomic_DNA"/>
</dbReference>
<dbReference type="Proteomes" id="UP000277864">
    <property type="component" value="Unassembled WGS sequence"/>
</dbReference>
<dbReference type="InterPro" id="IPR019999">
    <property type="entry name" value="Anth_synth_I-like"/>
</dbReference>
<dbReference type="InterPro" id="IPR005801">
    <property type="entry name" value="ADC_synthase"/>
</dbReference>
<comment type="caution">
    <text evidence="13">The sequence shown here is derived from an EMBL/GenBank/DDBJ whole genome shotgun (WGS) entry which is preliminary data.</text>
</comment>
<evidence type="ECO:0000256" key="7">
    <source>
        <dbReference type="ARBA" id="ARBA00022842"/>
    </source>
</evidence>
<dbReference type="GO" id="GO:0009396">
    <property type="term" value="P:folic acid-containing compound biosynthetic process"/>
    <property type="evidence" value="ECO:0007669"/>
    <property type="project" value="InterPro"/>
</dbReference>
<dbReference type="AlphaFoldDB" id="A0A3R9YJT4"/>
<dbReference type="SUPFAM" id="SSF56322">
    <property type="entry name" value="ADC synthase"/>
    <property type="match status" value="1"/>
</dbReference>
<evidence type="ECO:0000256" key="9">
    <source>
        <dbReference type="ARBA" id="ARBA00025634"/>
    </source>
</evidence>
<feature type="domain" description="Anthranilate synthase component I N-terminal" evidence="12">
    <location>
        <begin position="29"/>
        <end position="151"/>
    </location>
</feature>
<dbReference type="Pfam" id="PF00425">
    <property type="entry name" value="Chorismate_bind"/>
    <property type="match status" value="1"/>
</dbReference>
<reference evidence="13 14" key="1">
    <citation type="submission" date="2018-03" db="EMBL/GenBank/DDBJ databases">
        <authorList>
            <person name="Gulvik C.A."/>
        </authorList>
    </citation>
    <scope>NUCLEOTIDE SEQUENCE [LARGE SCALE GENOMIC DNA]</scope>
    <source>
        <strain evidence="13 14">JCM 31581</strain>
    </source>
</reference>
<comment type="catalytic activity">
    <reaction evidence="10">
        <text>chorismate + L-glutamine = anthranilate + pyruvate + L-glutamate + H(+)</text>
        <dbReference type="Rhea" id="RHEA:21732"/>
        <dbReference type="ChEBI" id="CHEBI:15361"/>
        <dbReference type="ChEBI" id="CHEBI:15378"/>
        <dbReference type="ChEBI" id="CHEBI:16567"/>
        <dbReference type="ChEBI" id="CHEBI:29748"/>
        <dbReference type="ChEBI" id="CHEBI:29985"/>
        <dbReference type="ChEBI" id="CHEBI:58359"/>
        <dbReference type="EC" id="4.1.3.27"/>
    </reaction>
</comment>
<dbReference type="OrthoDB" id="9803598at2"/>
<keyword evidence="8" id="KW-0456">Lyase</keyword>
<comment type="cofactor">
    <cofactor evidence="1">
        <name>Mg(2+)</name>
        <dbReference type="ChEBI" id="CHEBI:18420"/>
    </cofactor>
</comment>
<evidence type="ECO:0000259" key="11">
    <source>
        <dbReference type="Pfam" id="PF00425"/>
    </source>
</evidence>
<evidence type="ECO:0000256" key="2">
    <source>
        <dbReference type="ARBA" id="ARBA00011575"/>
    </source>
</evidence>
<evidence type="ECO:0000256" key="3">
    <source>
        <dbReference type="ARBA" id="ARBA00013139"/>
    </source>
</evidence>
<keyword evidence="7" id="KW-0460">Magnesium</keyword>
<dbReference type="GO" id="GO:0004049">
    <property type="term" value="F:anthranilate synthase activity"/>
    <property type="evidence" value="ECO:0007669"/>
    <property type="project" value="UniProtKB-EC"/>
</dbReference>
<evidence type="ECO:0000256" key="6">
    <source>
        <dbReference type="ARBA" id="ARBA00022723"/>
    </source>
</evidence>
<sequence length="461" mass="52516">MVTKCYKILWQYVRSVKLMRVKSLDSSITLKDVFQVFAGEPYLAFLASSLQSDLGRYSILGRKPYLRLKQVKGELYINDVRQPDVDFDTYLEEYLNTHYEKNLTNLPIVSGCLGYFSYDYASHQVTDLPTSCLNFYDELWVEDHLTQEVWLIEQGQLGSEEEMMALSLDALRNNQSNYQVEIDQSASFKEDVSKETYLSQIEKVQDKITSGEVYVMNLTQRFQLTSQANPIQVFRYLYQHNPAPFSAYLDEGEFQIISASPERFFEIRNGKAQTRPIKGTVPRGATPSEDKALKQQLQQSAKEQSELMMIVDMERNDLNRFCQPGTVKVPHMFTVESYATVHHLVSEVEGLVKPDVSGFEAFRYMFPGGSITGAPKESAMSIIQELEVSPRGIYTGAIGYFSLDGDCDWNIVIRSLLHEQGRYELGVGGGITIESHPEEEHQEIYQKGKALLEAFGLETPC</sequence>
<evidence type="ECO:0000259" key="12">
    <source>
        <dbReference type="Pfam" id="PF04715"/>
    </source>
</evidence>
<dbReference type="GO" id="GO:0000162">
    <property type="term" value="P:L-tryptophan biosynthetic process"/>
    <property type="evidence" value="ECO:0007669"/>
    <property type="project" value="TreeGrafter"/>
</dbReference>
<dbReference type="PANTHER" id="PTHR11236:SF48">
    <property type="entry name" value="ISOCHORISMATE SYNTHASE MENF"/>
    <property type="match status" value="1"/>
</dbReference>
<protein>
    <recommendedName>
        <fullName evidence="4">Anthranilate synthase component 1</fullName>
        <ecNumber evidence="3">2.6.1.85</ecNumber>
    </recommendedName>
</protein>
<dbReference type="PANTHER" id="PTHR11236">
    <property type="entry name" value="AMINOBENZOATE/ANTHRANILATE SYNTHASE"/>
    <property type="match status" value="1"/>
</dbReference>
<evidence type="ECO:0000256" key="10">
    <source>
        <dbReference type="ARBA" id="ARBA00047683"/>
    </source>
</evidence>
<evidence type="ECO:0000256" key="1">
    <source>
        <dbReference type="ARBA" id="ARBA00001946"/>
    </source>
</evidence>
<feature type="domain" description="Chorismate-utilising enzyme C-terminal" evidence="11">
    <location>
        <begin position="194"/>
        <end position="447"/>
    </location>
</feature>
<dbReference type="GO" id="GO:0046820">
    <property type="term" value="F:4-amino-4-deoxychorismate synthase activity"/>
    <property type="evidence" value="ECO:0007669"/>
    <property type="project" value="UniProtKB-EC"/>
</dbReference>
<evidence type="ECO:0000313" key="13">
    <source>
        <dbReference type="EMBL" id="RST89408.1"/>
    </source>
</evidence>
<comment type="subunit">
    <text evidence="2">Heterotetramer consisting of two non-identical subunits: a beta subunit (TrpG) and a large alpha subunit (TrpE).</text>
</comment>
<evidence type="ECO:0000256" key="8">
    <source>
        <dbReference type="ARBA" id="ARBA00023239"/>
    </source>
</evidence>
<name>A0A3R9YJT4_9ENTE</name>
<comment type="function">
    <text evidence="9">Part of a heterotetrameric complex that catalyzes the two-step biosynthesis of anthranilate, an intermediate in the biosynthesis of L-tryptophan. In the first step, the glutamine-binding beta subunit (TrpG) of anthranilate synthase (AS) provides the glutamine amidotransferase activity which generates ammonia as a substrate that, along with chorismate, is used in the second step, catalyzed by the large alpha subunit of AS (TrpE) to produce anthranilate. In the absence of TrpG, TrpE can synthesize anthranilate directly from chorismate and high concentrations of ammonia.</text>
</comment>
<dbReference type="NCBIfam" id="TIGR00553">
    <property type="entry name" value="pabB"/>
    <property type="match status" value="1"/>
</dbReference>
<evidence type="ECO:0000256" key="4">
    <source>
        <dbReference type="ARBA" id="ARBA00020653"/>
    </source>
</evidence>
<dbReference type="GO" id="GO:0046872">
    <property type="term" value="F:metal ion binding"/>
    <property type="evidence" value="ECO:0007669"/>
    <property type="project" value="UniProtKB-KW"/>
</dbReference>
<dbReference type="InterPro" id="IPR015890">
    <property type="entry name" value="Chorismate_C"/>
</dbReference>